<keyword evidence="2" id="KW-0808">Transferase</keyword>
<evidence type="ECO:0000313" key="2">
    <source>
        <dbReference type="EMBL" id="AWT52254.1"/>
    </source>
</evidence>
<evidence type="ECO:0000259" key="1">
    <source>
        <dbReference type="PROSITE" id="PS50011"/>
    </source>
</evidence>
<proteinExistence type="predicted"/>
<dbReference type="Proteomes" id="UP000011200">
    <property type="component" value="Chromosome"/>
</dbReference>
<dbReference type="RefSeq" id="WP_003892637.1">
    <property type="nucleotide sequence ID" value="NZ_CP027541.1"/>
</dbReference>
<dbReference type="InterPro" id="IPR011009">
    <property type="entry name" value="Kinase-like_dom_sf"/>
</dbReference>
<dbReference type="InterPro" id="IPR000719">
    <property type="entry name" value="Prot_kinase_dom"/>
</dbReference>
<reference evidence="2 3" key="1">
    <citation type="journal article" date="2013" name="Genome Announc.">
        <title>Draft genome sequence of MKD8, a conjugal recipient Mycobacterium smegmatis strain.</title>
        <authorList>
            <person name="Gray T.A."/>
            <person name="Palumbo M.J."/>
            <person name="Derbyshire K.M."/>
        </authorList>
    </citation>
    <scope>NUCLEOTIDE SEQUENCE [LARGE SCALE GENOMIC DNA]</scope>
    <source>
        <strain evidence="2 3">MKD8</strain>
    </source>
</reference>
<sequence>MTALPSNGDYVEALQHPATCFHDQDLKAGQVQLTPLGMPKAISGNFASVFSVTGASGKRYAVKCFTRQVHGQHQRYQAIHDTLAALAKPWQVGFEYISQGVLVNGHWHAILRMEWVENSQTLIPWVEQNLGNPGLILDVAKQFASCIGDMRDSGIAHGDLQHGNLLIDTDHRLRLIDYDGMFVPSIKNLGSSELGLENYQHPCRSNTDFGSHLDRFSSWLIYSSLLALAAHPGLWTTLRKDGDEKLLFGKEDFVAPFTTIKRIATLGSPHTEISSVLTDLLASAATLEEIPDFDPARLPAPADTPTSPTMTVSSDWWRQISANSASTDSVANNSQTVQAARLGTSWLRTHEAPLPPVKIVGPSKATKVMALTITMIVLLGAITVGVANPLIGGLVMLTWAAAMAAGAGLQWHRSETRVDRTDALRGFRQAGRIVAQKQKQLAAARSVRASLDGKETKEIHVLEKERSKLGKASSGEYERLSKDLRKKVESYRAELTRVDGSRMNEARLQLKRLQDVHIQKYLAARRIEPGVISGIGPSLVAALGIHGIRTAADISAINGPQFRRTGSSTWFTVHGIGPTKASSIKYWHQRQHAAAQTDAPKSLPQHETQAIDAKYANQKAQYQAAIDAAESQMRQIKAATDAKYAGLEQEISLKIEAVRLEYQHKRAADDAMIAQMSAELQHSEDILLDAERNLARFKSVTFSNFLRS</sequence>
<gene>
    <name evidence="2" type="ORF">D806_012660</name>
</gene>
<dbReference type="AlphaFoldDB" id="A0A2U9PKH6"/>
<organism evidence="2 3">
    <name type="scientific">Mycolicibacterium smegmatis (strain MKD8)</name>
    <name type="common">Mycobacterium smegmatis</name>
    <dbReference type="NCBI Taxonomy" id="1214915"/>
    <lineage>
        <taxon>Bacteria</taxon>
        <taxon>Bacillati</taxon>
        <taxon>Actinomycetota</taxon>
        <taxon>Actinomycetes</taxon>
        <taxon>Mycobacteriales</taxon>
        <taxon>Mycobacteriaceae</taxon>
        <taxon>Mycolicibacterium</taxon>
    </lineage>
</organism>
<name>A0A2U9PKH6_MYCSE</name>
<dbReference type="GO" id="GO:0004672">
    <property type="term" value="F:protein kinase activity"/>
    <property type="evidence" value="ECO:0007669"/>
    <property type="project" value="InterPro"/>
</dbReference>
<keyword evidence="2" id="KW-0418">Kinase</keyword>
<dbReference type="PROSITE" id="PS50011">
    <property type="entry name" value="PROTEIN_KINASE_DOM"/>
    <property type="match status" value="1"/>
</dbReference>
<dbReference type="SUPFAM" id="SSF56112">
    <property type="entry name" value="Protein kinase-like (PK-like)"/>
    <property type="match status" value="1"/>
</dbReference>
<protein>
    <submittedName>
        <fullName evidence="2">Protein kinase domain protein</fullName>
    </submittedName>
</protein>
<dbReference type="Gene3D" id="1.10.510.10">
    <property type="entry name" value="Transferase(Phosphotransferase) domain 1"/>
    <property type="match status" value="1"/>
</dbReference>
<accession>A0A2U9PKH6</accession>
<dbReference type="GO" id="GO:0005524">
    <property type="term" value="F:ATP binding"/>
    <property type="evidence" value="ECO:0007669"/>
    <property type="project" value="InterPro"/>
</dbReference>
<evidence type="ECO:0000313" key="3">
    <source>
        <dbReference type="Proteomes" id="UP000011200"/>
    </source>
</evidence>
<reference evidence="3" key="2">
    <citation type="submission" date="2018-03" db="EMBL/GenBank/DDBJ databases">
        <authorList>
            <person name="Derbyshire K."/>
            <person name="Gray T.A."/>
            <person name="Champion M."/>
        </authorList>
    </citation>
    <scope>NUCLEOTIDE SEQUENCE [LARGE SCALE GENOMIC DNA]</scope>
    <source>
        <strain evidence="3">MKD8</strain>
    </source>
</reference>
<dbReference type="EMBL" id="CP027541">
    <property type="protein sequence ID" value="AWT52254.1"/>
    <property type="molecule type" value="Genomic_DNA"/>
</dbReference>
<feature type="domain" description="Protein kinase" evidence="1">
    <location>
        <begin position="35"/>
        <end position="310"/>
    </location>
</feature>